<organism evidence="2 3">
    <name type="scientific">Halovenus salina</name>
    <dbReference type="NCBI Taxonomy" id="1510225"/>
    <lineage>
        <taxon>Archaea</taxon>
        <taxon>Methanobacteriati</taxon>
        <taxon>Methanobacteriota</taxon>
        <taxon>Stenosarchaea group</taxon>
        <taxon>Halobacteria</taxon>
        <taxon>Halobacteriales</taxon>
        <taxon>Haloarculaceae</taxon>
        <taxon>Halovenus</taxon>
    </lineage>
</organism>
<sequence>MDHERGTRALLDEFEKLSIEGEYEQLRERIREFAENNQEIFYTVALALTNSPHFFGDVEAQLGVGPADTLRDLAETYPSLAEPFYLVRLEVTQDRHNPVTELDVATSYHREEEVPLVSYSASSGGVTLYDYKGAPHEVLQTATFLVEATNDSLEAALAQNHSVNTDELSELIDRREQLESQLNALQDHIDALRRKPVGDE</sequence>
<accession>A0ABD5W828</accession>
<evidence type="ECO:0008006" key="4">
    <source>
        <dbReference type="Google" id="ProtNLM"/>
    </source>
</evidence>
<gene>
    <name evidence="2" type="ORF">ACFQQG_12785</name>
</gene>
<comment type="caution">
    <text evidence="2">The sequence shown here is derived from an EMBL/GenBank/DDBJ whole genome shotgun (WGS) entry which is preliminary data.</text>
</comment>
<evidence type="ECO:0000256" key="1">
    <source>
        <dbReference type="SAM" id="Coils"/>
    </source>
</evidence>
<dbReference type="RefSeq" id="WP_382185824.1">
    <property type="nucleotide sequence ID" value="NZ_JBHSZI010000001.1"/>
</dbReference>
<dbReference type="AlphaFoldDB" id="A0ABD5W828"/>
<evidence type="ECO:0000313" key="3">
    <source>
        <dbReference type="Proteomes" id="UP001596445"/>
    </source>
</evidence>
<proteinExistence type="predicted"/>
<reference evidence="2 3" key="1">
    <citation type="journal article" date="2019" name="Int. J. Syst. Evol. Microbiol.">
        <title>The Global Catalogue of Microorganisms (GCM) 10K type strain sequencing project: providing services to taxonomists for standard genome sequencing and annotation.</title>
        <authorList>
            <consortium name="The Broad Institute Genomics Platform"/>
            <consortium name="The Broad Institute Genome Sequencing Center for Infectious Disease"/>
            <person name="Wu L."/>
            <person name="Ma J."/>
        </authorList>
    </citation>
    <scope>NUCLEOTIDE SEQUENCE [LARGE SCALE GENOMIC DNA]</scope>
    <source>
        <strain evidence="2 3">JCM 30072</strain>
    </source>
</reference>
<feature type="coiled-coil region" evidence="1">
    <location>
        <begin position="168"/>
        <end position="195"/>
    </location>
</feature>
<dbReference type="Proteomes" id="UP001596445">
    <property type="component" value="Unassembled WGS sequence"/>
</dbReference>
<protein>
    <recommendedName>
        <fullName evidence="4">GAF domain-containing protein</fullName>
    </recommendedName>
</protein>
<evidence type="ECO:0000313" key="2">
    <source>
        <dbReference type="EMBL" id="MFC7058882.1"/>
    </source>
</evidence>
<dbReference type="EMBL" id="JBHSZI010000001">
    <property type="protein sequence ID" value="MFC7058882.1"/>
    <property type="molecule type" value="Genomic_DNA"/>
</dbReference>
<name>A0ABD5W828_9EURY</name>
<keyword evidence="3" id="KW-1185">Reference proteome</keyword>
<keyword evidence="1" id="KW-0175">Coiled coil</keyword>